<dbReference type="PROSITE" id="PS51128">
    <property type="entry name" value="ZF_DKSA_2"/>
    <property type="match status" value="1"/>
</dbReference>
<dbReference type="SUPFAM" id="SSF57716">
    <property type="entry name" value="Glucocorticoid receptor-like (DNA-binding domain)"/>
    <property type="match status" value="1"/>
</dbReference>
<dbReference type="RefSeq" id="WP_288183630.1">
    <property type="nucleotide sequence ID" value="NZ_LT608335.1"/>
</dbReference>
<protein>
    <submittedName>
        <fullName evidence="7">Sporulation protein</fullName>
    </submittedName>
</protein>
<keyword evidence="3" id="KW-0862">Zinc</keyword>
<dbReference type="InterPro" id="IPR014240">
    <property type="entry name" value="YteA"/>
</dbReference>
<dbReference type="NCBIfam" id="TIGR02890">
    <property type="entry name" value="bacill_yteA"/>
    <property type="match status" value="1"/>
</dbReference>
<dbReference type="PANTHER" id="PTHR33823:SF4">
    <property type="entry name" value="GENERAL STRESS PROTEIN 16O"/>
    <property type="match status" value="1"/>
</dbReference>
<dbReference type="AlphaFoldDB" id="A0A212LR61"/>
<feature type="region of interest" description="Disordered" evidence="5">
    <location>
        <begin position="200"/>
        <end position="224"/>
    </location>
</feature>
<reference evidence="7" key="1">
    <citation type="submission" date="2016-08" db="EMBL/GenBank/DDBJ databases">
        <authorList>
            <person name="Seilhamer J.J."/>
        </authorList>
    </citation>
    <scope>NUCLEOTIDE SEQUENCE</scope>
    <source>
        <strain evidence="7">86</strain>
    </source>
</reference>
<evidence type="ECO:0000259" key="6">
    <source>
        <dbReference type="Pfam" id="PF01258"/>
    </source>
</evidence>
<dbReference type="EMBL" id="FMJE01000003">
    <property type="protein sequence ID" value="SCM80023.1"/>
    <property type="molecule type" value="Genomic_DNA"/>
</dbReference>
<dbReference type="InterPro" id="IPR037187">
    <property type="entry name" value="DnaK_N"/>
</dbReference>
<evidence type="ECO:0000256" key="5">
    <source>
        <dbReference type="SAM" id="MobiDB-lite"/>
    </source>
</evidence>
<sequence>MHSKRLAKSKARLLAKKQELIETILQLEDNGLRSALANTTGELSSYDNHPADLGSETFERSKDVGLRDNERVLLSNVEHALEKIHQGTYGRCDRCGSQISEERMEALPWATQCIECQQKVDQNAVTPRPLEEVILTPPFKKNFLGSSSCECVGYDGEDALQDVMRYGSSDTPQDVPGAKDYESVFLNSDEHHGIVELTDAIPTEPGSTGRHAIKQQKYEKQTRQ</sequence>
<evidence type="ECO:0000313" key="7">
    <source>
        <dbReference type="EMBL" id="SCM80023.1"/>
    </source>
</evidence>
<evidence type="ECO:0000256" key="4">
    <source>
        <dbReference type="PROSITE-ProRule" id="PRU00510"/>
    </source>
</evidence>
<organism evidence="7">
    <name type="scientific">uncultured Sporomusa sp</name>
    <dbReference type="NCBI Taxonomy" id="307249"/>
    <lineage>
        <taxon>Bacteria</taxon>
        <taxon>Bacillati</taxon>
        <taxon>Bacillota</taxon>
        <taxon>Negativicutes</taxon>
        <taxon>Selenomonadales</taxon>
        <taxon>Sporomusaceae</taxon>
        <taxon>Sporomusa</taxon>
        <taxon>environmental samples</taxon>
    </lineage>
</organism>
<accession>A0A212LR61</accession>
<dbReference type="Gene3D" id="1.20.120.910">
    <property type="entry name" value="DksA, coiled-coil domain"/>
    <property type="match status" value="1"/>
</dbReference>
<dbReference type="InterPro" id="IPR020458">
    <property type="entry name" value="Znf_DskA_TraR_CS"/>
</dbReference>
<gene>
    <name evidence="7" type="ORF">KL86SPO_30207</name>
</gene>
<dbReference type="GO" id="GO:0008270">
    <property type="term" value="F:zinc ion binding"/>
    <property type="evidence" value="ECO:0007669"/>
    <property type="project" value="UniProtKB-KW"/>
</dbReference>
<dbReference type="InterPro" id="IPR000962">
    <property type="entry name" value="Znf_DskA_TraR"/>
</dbReference>
<keyword evidence="1" id="KW-0479">Metal-binding</keyword>
<evidence type="ECO:0000256" key="1">
    <source>
        <dbReference type="ARBA" id="ARBA00022723"/>
    </source>
</evidence>
<feature type="domain" description="Zinc finger DksA/TraR C4-type" evidence="6">
    <location>
        <begin position="87"/>
        <end position="121"/>
    </location>
</feature>
<keyword evidence="2" id="KW-0863">Zinc-finger</keyword>
<dbReference type="PANTHER" id="PTHR33823">
    <property type="entry name" value="RNA POLYMERASE-BINDING TRANSCRIPTION FACTOR DKSA-RELATED"/>
    <property type="match status" value="1"/>
</dbReference>
<evidence type="ECO:0000256" key="2">
    <source>
        <dbReference type="ARBA" id="ARBA00022771"/>
    </source>
</evidence>
<dbReference type="Pfam" id="PF01258">
    <property type="entry name" value="zf-dskA_traR"/>
    <property type="match status" value="1"/>
</dbReference>
<feature type="zinc finger region" description="dksA C4-type" evidence="4">
    <location>
        <begin position="92"/>
        <end position="116"/>
    </location>
</feature>
<evidence type="ECO:0000256" key="3">
    <source>
        <dbReference type="ARBA" id="ARBA00022833"/>
    </source>
</evidence>
<dbReference type="PROSITE" id="PS01102">
    <property type="entry name" value="ZF_DKSA_1"/>
    <property type="match status" value="1"/>
</dbReference>
<name>A0A212LR61_9FIRM</name>
<dbReference type="SUPFAM" id="SSF109635">
    <property type="entry name" value="DnaK suppressor protein DksA, alpha-hairpin domain"/>
    <property type="match status" value="1"/>
</dbReference>
<proteinExistence type="predicted"/>